<gene>
    <name evidence="2" type="ORF">GPM918_LOCUS27326</name>
    <name evidence="1" type="ORF">OVA965_LOCUS20714</name>
    <name evidence="4" type="ORF">SRO942_LOCUS27627</name>
    <name evidence="3" type="ORF">TMI583_LOCUS21172</name>
</gene>
<dbReference type="Proteomes" id="UP000681722">
    <property type="component" value="Unassembled WGS sequence"/>
</dbReference>
<dbReference type="AlphaFoldDB" id="A0A815BNS8"/>
<evidence type="ECO:0000313" key="1">
    <source>
        <dbReference type="EMBL" id="CAF1132282.1"/>
    </source>
</evidence>
<dbReference type="Proteomes" id="UP000677228">
    <property type="component" value="Unassembled WGS sequence"/>
</dbReference>
<proteinExistence type="predicted"/>
<dbReference type="Proteomes" id="UP000682733">
    <property type="component" value="Unassembled WGS sequence"/>
</dbReference>
<dbReference type="EMBL" id="CAJOBA010022397">
    <property type="protein sequence ID" value="CAF3916716.1"/>
    <property type="molecule type" value="Genomic_DNA"/>
</dbReference>
<organism evidence="2 5">
    <name type="scientific">Didymodactylos carnosus</name>
    <dbReference type="NCBI Taxonomy" id="1234261"/>
    <lineage>
        <taxon>Eukaryota</taxon>
        <taxon>Metazoa</taxon>
        <taxon>Spiralia</taxon>
        <taxon>Gnathifera</taxon>
        <taxon>Rotifera</taxon>
        <taxon>Eurotatoria</taxon>
        <taxon>Bdelloidea</taxon>
        <taxon>Philodinida</taxon>
        <taxon>Philodinidae</taxon>
        <taxon>Didymodactylos</taxon>
    </lineage>
</organism>
<dbReference type="OrthoDB" id="6355676at2759"/>
<protein>
    <submittedName>
        <fullName evidence="2">Uncharacterized protein</fullName>
    </submittedName>
</protein>
<name>A0A815BNS8_9BILA</name>
<dbReference type="EMBL" id="CAJNOQ010011402">
    <property type="protein sequence ID" value="CAF1276076.1"/>
    <property type="molecule type" value="Genomic_DNA"/>
</dbReference>
<dbReference type="EMBL" id="CAJNOK010011106">
    <property type="protein sequence ID" value="CAF1132282.1"/>
    <property type="molecule type" value="Genomic_DNA"/>
</dbReference>
<reference evidence="2" key="1">
    <citation type="submission" date="2021-02" db="EMBL/GenBank/DDBJ databases">
        <authorList>
            <person name="Nowell W R."/>
        </authorList>
    </citation>
    <scope>NUCLEOTIDE SEQUENCE</scope>
</reference>
<evidence type="ECO:0000313" key="4">
    <source>
        <dbReference type="EMBL" id="CAF4067623.1"/>
    </source>
</evidence>
<sequence>MPDFRHLPEQVHRTFVQRNVRNLKCLNIVEQTESGYEYLPQESNDRIVWQYVIGDELLIQLEHIMRDYRGVLKDTLFARLLLLVKVFSTEFSTTTPTDAFHDYSYTPPPEFILALQNYYVSLLWKFMVYRVGEHEIIQLFHQIIGLSVRCLKFSEGLDRNLVDGVEMQQVLKITQSLLLL</sequence>
<evidence type="ECO:0000313" key="2">
    <source>
        <dbReference type="EMBL" id="CAF1276076.1"/>
    </source>
</evidence>
<dbReference type="EMBL" id="CAJOBC010025532">
    <property type="protein sequence ID" value="CAF4067623.1"/>
    <property type="molecule type" value="Genomic_DNA"/>
</dbReference>
<evidence type="ECO:0000313" key="5">
    <source>
        <dbReference type="Proteomes" id="UP000663829"/>
    </source>
</evidence>
<comment type="caution">
    <text evidence="2">The sequence shown here is derived from an EMBL/GenBank/DDBJ whole genome shotgun (WGS) entry which is preliminary data.</text>
</comment>
<dbReference type="Proteomes" id="UP000663829">
    <property type="component" value="Unassembled WGS sequence"/>
</dbReference>
<keyword evidence="5" id="KW-1185">Reference proteome</keyword>
<accession>A0A815BNS8</accession>
<evidence type="ECO:0000313" key="3">
    <source>
        <dbReference type="EMBL" id="CAF3916716.1"/>
    </source>
</evidence>